<reference evidence="1" key="2">
    <citation type="submission" date="2023-05" db="EMBL/GenBank/DDBJ databases">
        <authorList>
            <person name="Fouks B."/>
        </authorList>
    </citation>
    <scope>NUCLEOTIDE SEQUENCE</scope>
    <source>
        <strain evidence="1">Stay&amp;Tobe</strain>
        <tissue evidence="1">Testes</tissue>
    </source>
</reference>
<dbReference type="Proteomes" id="UP001233999">
    <property type="component" value="Unassembled WGS sequence"/>
</dbReference>
<organism evidence="1 2">
    <name type="scientific">Diploptera punctata</name>
    <name type="common">Pacific beetle cockroach</name>
    <dbReference type="NCBI Taxonomy" id="6984"/>
    <lineage>
        <taxon>Eukaryota</taxon>
        <taxon>Metazoa</taxon>
        <taxon>Ecdysozoa</taxon>
        <taxon>Arthropoda</taxon>
        <taxon>Hexapoda</taxon>
        <taxon>Insecta</taxon>
        <taxon>Pterygota</taxon>
        <taxon>Neoptera</taxon>
        <taxon>Polyneoptera</taxon>
        <taxon>Dictyoptera</taxon>
        <taxon>Blattodea</taxon>
        <taxon>Blaberoidea</taxon>
        <taxon>Blaberidae</taxon>
        <taxon>Diplopterinae</taxon>
        <taxon>Diploptera</taxon>
    </lineage>
</organism>
<name>A0AAD7Z7Y2_DIPPU</name>
<comment type="caution">
    <text evidence="1">The sequence shown here is derived from an EMBL/GenBank/DDBJ whole genome shotgun (WGS) entry which is preliminary data.</text>
</comment>
<evidence type="ECO:0000313" key="2">
    <source>
        <dbReference type="Proteomes" id="UP001233999"/>
    </source>
</evidence>
<proteinExistence type="predicted"/>
<dbReference type="EMBL" id="JASPKZ010009819">
    <property type="protein sequence ID" value="KAJ9575825.1"/>
    <property type="molecule type" value="Genomic_DNA"/>
</dbReference>
<protein>
    <submittedName>
        <fullName evidence="1">Uncharacterized protein</fullName>
    </submittedName>
</protein>
<sequence>MWLCQKHLDFSSLMTNFRTNVSMNVLESFFRRCQNLSGLCIYPSTTTEDTFKIVELFRAEFLKPTLLMERASPPLYDVERVNETNSNLKSWACPTHFFLSESKSAVFPSFPLFCSTVEMAEFDEMALFDVGAQEYIEEDLCDQANCRHHRHRLYFQDIPVYLRDNENPMEK</sequence>
<accession>A0AAD7Z7Y2</accession>
<dbReference type="AlphaFoldDB" id="A0AAD7Z7Y2"/>
<reference evidence="1" key="1">
    <citation type="journal article" date="2023" name="IScience">
        <title>Live-bearing cockroach genome reveals convergent evolutionary mechanisms linked to viviparity in insects and beyond.</title>
        <authorList>
            <person name="Fouks B."/>
            <person name="Harrison M.C."/>
            <person name="Mikhailova A.A."/>
            <person name="Marchal E."/>
            <person name="English S."/>
            <person name="Carruthers M."/>
            <person name="Jennings E.C."/>
            <person name="Chiamaka E.L."/>
            <person name="Frigard R.A."/>
            <person name="Pippel M."/>
            <person name="Attardo G.M."/>
            <person name="Benoit J.B."/>
            <person name="Bornberg-Bauer E."/>
            <person name="Tobe S.S."/>
        </authorList>
    </citation>
    <scope>NUCLEOTIDE SEQUENCE</scope>
    <source>
        <strain evidence="1">Stay&amp;Tobe</strain>
    </source>
</reference>
<keyword evidence="2" id="KW-1185">Reference proteome</keyword>
<evidence type="ECO:0000313" key="1">
    <source>
        <dbReference type="EMBL" id="KAJ9575825.1"/>
    </source>
</evidence>
<gene>
    <name evidence="1" type="ORF">L9F63_007283</name>
</gene>